<evidence type="ECO:0000256" key="7">
    <source>
        <dbReference type="ARBA" id="ARBA00022643"/>
    </source>
</evidence>
<dbReference type="Pfam" id="PF07536">
    <property type="entry name" value="HWE_HK"/>
    <property type="match status" value="1"/>
</dbReference>
<dbReference type="PROSITE" id="PS50885">
    <property type="entry name" value="HAMP"/>
    <property type="match status" value="1"/>
</dbReference>
<dbReference type="EMBL" id="JANCLU010000004">
    <property type="protein sequence ID" value="MCP8937963.1"/>
    <property type="molecule type" value="Genomic_DNA"/>
</dbReference>
<dbReference type="SMART" id="SM00091">
    <property type="entry name" value="PAS"/>
    <property type="match status" value="2"/>
</dbReference>
<comment type="catalytic activity">
    <reaction evidence="1">
        <text>ATP + protein L-histidine = ADP + protein N-phospho-L-histidine.</text>
        <dbReference type="EC" id="2.7.13.3"/>
    </reaction>
</comment>
<evidence type="ECO:0000256" key="5">
    <source>
        <dbReference type="ARBA" id="ARBA00022553"/>
    </source>
</evidence>
<dbReference type="Gene3D" id="3.30.450.20">
    <property type="entry name" value="PAS domain"/>
    <property type="match status" value="3"/>
</dbReference>
<feature type="domain" description="HAMP" evidence="17">
    <location>
        <begin position="302"/>
        <end position="353"/>
    </location>
</feature>
<evidence type="ECO:0000256" key="12">
    <source>
        <dbReference type="ARBA" id="ARBA00022840"/>
    </source>
</evidence>
<proteinExistence type="predicted"/>
<comment type="caution">
    <text evidence="18">The sequence shown here is derived from an EMBL/GenBank/DDBJ whole genome shotgun (WGS) entry which is preliminary data.</text>
</comment>
<dbReference type="PANTHER" id="PTHR41523">
    <property type="entry name" value="TWO-COMPONENT SYSTEM SENSOR PROTEIN"/>
    <property type="match status" value="1"/>
</dbReference>
<keyword evidence="10" id="KW-0547">Nucleotide-binding</keyword>
<feature type="domain" description="PAC" evidence="16">
    <location>
        <begin position="431"/>
        <end position="485"/>
    </location>
</feature>
<sequence>MNSSPTRDGGRPLRSHLMFYGLSIVVPVLVFAGLVFIQFERTEHERLRERVREVATNVAVDIDREFENAMGTLTALASSPALATGDMARFDEQVRSVQQATGLNFVLRDMTGQQVVNTRRPWGSALPRVPLIDMDFKVIATRKPVVSDMIVGAVLNAPVFLVNAPVFRDGQLVYLLNMAFDSNRFVELLRRESTPDGWVVTVADGQMNIVARSRLNERFGGRKVPEVYRSAIESVGVWEATDLEGRPVIGATARLNQARWFVWAAAPRVALTAPLYDTLLLLAIAGAALTGMSLVLAVVLSRRLSKPVRALASQASRMGRDKRVHALDSPVREITEVSRALADAAGALAARRRELREAVTELESLYGTAPMGIALLDRSGVALRINRWLAEVNGGSVEELLGRPIWDVSPALRPVIEPLVARVFATGEAVQNVELSGVTRTRPGELRHFVAHCYPAKTQEGAVEAAGVIVEDVTDRRRAEASARESDARLRRLLEANLFGMVTISGDRVDTANEAFLAMVGATAEDVAAGRLDWRAMTPPEYAAADEKALEELRESGASRPFEKELIRPDGKRVPILIGAARLDRPDHAICFVVDQTERREREAHQFYLMRELTHRTKNILSVVQSMALQTARNLPNLDEFHRRFAARLQGLAGSHDLLVQQDWTGASINDLVRSQLGHWADAIGSQIEVGGPLLLLTPEAAQNIGMALHELSTNAAKYGALSIPSGRVRISWAIEKRPDGDRLVMHWTERDGPPVTKPDREGFGHVVMARIVARALDGTVDLDFAPDGLRWTLEVPARFARPFGPVEPSAAEARPSPGAAAAGG</sequence>
<feature type="domain" description="PAS" evidence="15">
    <location>
        <begin position="358"/>
        <end position="418"/>
    </location>
</feature>
<dbReference type="SMART" id="SM00911">
    <property type="entry name" value="HWE_HK"/>
    <property type="match status" value="1"/>
</dbReference>
<dbReference type="SUPFAM" id="SSF55785">
    <property type="entry name" value="PYP-like sensor domain (PAS domain)"/>
    <property type="match status" value="2"/>
</dbReference>
<evidence type="ECO:0000256" key="3">
    <source>
        <dbReference type="ARBA" id="ARBA00012438"/>
    </source>
</evidence>
<evidence type="ECO:0000256" key="6">
    <source>
        <dbReference type="ARBA" id="ARBA00022630"/>
    </source>
</evidence>
<dbReference type="InterPro" id="IPR013656">
    <property type="entry name" value="PAS_4"/>
</dbReference>
<keyword evidence="9" id="KW-0677">Repeat</keyword>
<keyword evidence="7" id="KW-0288">FMN</keyword>
<reference evidence="18 19" key="1">
    <citation type="submission" date="2022-07" db="EMBL/GenBank/DDBJ databases">
        <authorList>
            <person name="Li W.-J."/>
            <person name="Deng Q.-Q."/>
        </authorList>
    </citation>
    <scope>NUCLEOTIDE SEQUENCE [LARGE SCALE GENOMIC DNA]</scope>
    <source>
        <strain evidence="18 19">SYSU M60028</strain>
    </source>
</reference>
<evidence type="ECO:0000259" key="16">
    <source>
        <dbReference type="PROSITE" id="PS50113"/>
    </source>
</evidence>
<dbReference type="InterPro" id="IPR000700">
    <property type="entry name" value="PAS-assoc_C"/>
</dbReference>
<keyword evidence="6" id="KW-0285">Flavoprotein</keyword>
<dbReference type="Gene3D" id="3.30.565.10">
    <property type="entry name" value="Histidine kinase-like ATPase, C-terminal domain"/>
    <property type="match status" value="1"/>
</dbReference>
<feature type="transmembrane region" description="Helical" evidence="14">
    <location>
        <begin position="278"/>
        <end position="300"/>
    </location>
</feature>
<dbReference type="EC" id="2.7.13.3" evidence="3"/>
<dbReference type="PROSITE" id="PS50113">
    <property type="entry name" value="PAC"/>
    <property type="match status" value="1"/>
</dbReference>
<accession>A0ABT1LA75</accession>
<dbReference type="InterPro" id="IPR036890">
    <property type="entry name" value="HATPase_C_sf"/>
</dbReference>
<dbReference type="InterPro" id="IPR000014">
    <property type="entry name" value="PAS"/>
</dbReference>
<evidence type="ECO:0000256" key="14">
    <source>
        <dbReference type="SAM" id="Phobius"/>
    </source>
</evidence>
<dbReference type="Proteomes" id="UP001205890">
    <property type="component" value="Unassembled WGS sequence"/>
</dbReference>
<evidence type="ECO:0000256" key="13">
    <source>
        <dbReference type="ARBA" id="ARBA00023026"/>
    </source>
</evidence>
<evidence type="ECO:0000313" key="18">
    <source>
        <dbReference type="EMBL" id="MCP8937963.1"/>
    </source>
</evidence>
<keyword evidence="12" id="KW-0067">ATP-binding</keyword>
<dbReference type="CDD" id="cd00130">
    <property type="entry name" value="PAS"/>
    <property type="match status" value="2"/>
</dbReference>
<keyword evidence="14" id="KW-1133">Transmembrane helix</keyword>
<evidence type="ECO:0000256" key="10">
    <source>
        <dbReference type="ARBA" id="ARBA00022741"/>
    </source>
</evidence>
<keyword evidence="14" id="KW-0812">Transmembrane</keyword>
<evidence type="ECO:0000313" key="19">
    <source>
        <dbReference type="Proteomes" id="UP001205890"/>
    </source>
</evidence>
<evidence type="ECO:0000256" key="9">
    <source>
        <dbReference type="ARBA" id="ARBA00022737"/>
    </source>
</evidence>
<keyword evidence="13" id="KW-0843">Virulence</keyword>
<keyword evidence="8" id="KW-0808">Transferase</keyword>
<keyword evidence="5" id="KW-0597">Phosphoprotein</keyword>
<dbReference type="PROSITE" id="PS50112">
    <property type="entry name" value="PAS"/>
    <property type="match status" value="1"/>
</dbReference>
<name>A0ABT1LA75_9HYPH</name>
<evidence type="ECO:0000256" key="4">
    <source>
        <dbReference type="ARBA" id="ARBA00021740"/>
    </source>
</evidence>
<evidence type="ECO:0000259" key="17">
    <source>
        <dbReference type="PROSITE" id="PS50885"/>
    </source>
</evidence>
<dbReference type="Pfam" id="PF08448">
    <property type="entry name" value="PAS_4"/>
    <property type="match status" value="1"/>
</dbReference>
<evidence type="ECO:0000256" key="8">
    <source>
        <dbReference type="ARBA" id="ARBA00022679"/>
    </source>
</evidence>
<dbReference type="RefSeq" id="WP_254739411.1">
    <property type="nucleotide sequence ID" value="NZ_JANCLU010000004.1"/>
</dbReference>
<keyword evidence="11" id="KW-0418">Kinase</keyword>
<protein>
    <recommendedName>
        <fullName evidence="4">Blue-light-activated histidine kinase</fullName>
        <ecNumber evidence="3">2.7.13.3</ecNumber>
    </recommendedName>
</protein>
<keyword evidence="19" id="KW-1185">Reference proteome</keyword>
<evidence type="ECO:0000256" key="2">
    <source>
        <dbReference type="ARBA" id="ARBA00004370"/>
    </source>
</evidence>
<gene>
    <name evidence="18" type="ORF">NK718_05500</name>
</gene>
<evidence type="ECO:0000256" key="1">
    <source>
        <dbReference type="ARBA" id="ARBA00000085"/>
    </source>
</evidence>
<organism evidence="18 19">
    <name type="scientific">Alsobacter ponti</name>
    <dbReference type="NCBI Taxonomy" id="2962936"/>
    <lineage>
        <taxon>Bacteria</taxon>
        <taxon>Pseudomonadati</taxon>
        <taxon>Pseudomonadota</taxon>
        <taxon>Alphaproteobacteria</taxon>
        <taxon>Hyphomicrobiales</taxon>
        <taxon>Alsobacteraceae</taxon>
        <taxon>Alsobacter</taxon>
    </lineage>
</organism>
<evidence type="ECO:0000259" key="15">
    <source>
        <dbReference type="PROSITE" id="PS50112"/>
    </source>
</evidence>
<dbReference type="InterPro" id="IPR035965">
    <property type="entry name" value="PAS-like_dom_sf"/>
</dbReference>
<feature type="transmembrane region" description="Helical" evidence="14">
    <location>
        <begin position="17"/>
        <end position="39"/>
    </location>
</feature>
<comment type="subcellular location">
    <subcellularLocation>
        <location evidence="2">Membrane</location>
    </subcellularLocation>
</comment>
<dbReference type="InterPro" id="IPR003660">
    <property type="entry name" value="HAMP_dom"/>
</dbReference>
<dbReference type="Gene3D" id="6.10.340.10">
    <property type="match status" value="1"/>
</dbReference>
<dbReference type="InterPro" id="IPR011102">
    <property type="entry name" value="Sig_transdc_His_kinase_HWE"/>
</dbReference>
<keyword evidence="14" id="KW-0472">Membrane</keyword>
<dbReference type="PANTHER" id="PTHR41523:SF8">
    <property type="entry name" value="ETHYLENE RESPONSE SENSOR PROTEIN"/>
    <property type="match status" value="1"/>
</dbReference>
<evidence type="ECO:0000256" key="11">
    <source>
        <dbReference type="ARBA" id="ARBA00022777"/>
    </source>
</evidence>
<dbReference type="Pfam" id="PF13426">
    <property type="entry name" value="PAS_9"/>
    <property type="match status" value="1"/>
</dbReference>
<dbReference type="NCBIfam" id="TIGR00229">
    <property type="entry name" value="sensory_box"/>
    <property type="match status" value="2"/>
</dbReference>